<protein>
    <recommendedName>
        <fullName evidence="4">HTH arsR-type domain-containing protein</fullName>
    </recommendedName>
</protein>
<dbReference type="Gene3D" id="1.10.10.10">
    <property type="entry name" value="Winged helix-like DNA-binding domain superfamily/Winged helix DNA-binding domain"/>
    <property type="match status" value="1"/>
</dbReference>
<dbReference type="GO" id="GO:0003677">
    <property type="term" value="F:DNA binding"/>
    <property type="evidence" value="ECO:0007669"/>
    <property type="project" value="UniProtKB-KW"/>
</dbReference>
<dbReference type="EMBL" id="FLUP01000001">
    <property type="protein sequence ID" value="SBW09342.1"/>
    <property type="molecule type" value="Genomic_DNA"/>
</dbReference>
<dbReference type="InterPro" id="IPR001845">
    <property type="entry name" value="HTH_ArsR_DNA-bd_dom"/>
</dbReference>
<dbReference type="AlphaFoldDB" id="A0A212KCD8"/>
<dbReference type="PROSITE" id="PS50987">
    <property type="entry name" value="HTH_ARSR_2"/>
    <property type="match status" value="1"/>
</dbReference>
<dbReference type="PANTHER" id="PTHR43132:SF6">
    <property type="entry name" value="HTH-TYPE TRANSCRIPTIONAL REPRESSOR CZRA"/>
    <property type="match status" value="1"/>
</dbReference>
<accession>A0A212KCD8</accession>
<organism evidence="5">
    <name type="scientific">uncultured Desulfovibrio sp</name>
    <dbReference type="NCBI Taxonomy" id="167968"/>
    <lineage>
        <taxon>Bacteria</taxon>
        <taxon>Pseudomonadati</taxon>
        <taxon>Thermodesulfobacteriota</taxon>
        <taxon>Desulfovibrionia</taxon>
        <taxon>Desulfovibrionales</taxon>
        <taxon>Desulfovibrionaceae</taxon>
        <taxon>Desulfovibrio</taxon>
        <taxon>environmental samples</taxon>
    </lineage>
</organism>
<feature type="domain" description="HTH arsR-type" evidence="4">
    <location>
        <begin position="6"/>
        <end position="103"/>
    </location>
</feature>
<evidence type="ECO:0000256" key="3">
    <source>
        <dbReference type="ARBA" id="ARBA00023163"/>
    </source>
</evidence>
<dbReference type="CDD" id="cd00090">
    <property type="entry name" value="HTH_ARSR"/>
    <property type="match status" value="1"/>
</dbReference>
<dbReference type="SUPFAM" id="SSF46785">
    <property type="entry name" value="Winged helix' DNA-binding domain"/>
    <property type="match status" value="1"/>
</dbReference>
<evidence type="ECO:0000256" key="2">
    <source>
        <dbReference type="ARBA" id="ARBA00023125"/>
    </source>
</evidence>
<evidence type="ECO:0000259" key="4">
    <source>
        <dbReference type="PROSITE" id="PS50987"/>
    </source>
</evidence>
<dbReference type="RefSeq" id="WP_225530102.1">
    <property type="nucleotide sequence ID" value="NZ_CALHHP010000059.1"/>
</dbReference>
<keyword evidence="2" id="KW-0238">DNA-binding</keyword>
<keyword evidence="1" id="KW-0805">Transcription regulation</keyword>
<dbReference type="InterPro" id="IPR036390">
    <property type="entry name" value="WH_DNA-bd_sf"/>
</dbReference>
<name>A0A212KCD8_9BACT</name>
<dbReference type="InterPro" id="IPR036388">
    <property type="entry name" value="WH-like_DNA-bd_sf"/>
</dbReference>
<dbReference type="Pfam" id="PF12840">
    <property type="entry name" value="HTH_20"/>
    <property type="match status" value="1"/>
</dbReference>
<dbReference type="InterPro" id="IPR011991">
    <property type="entry name" value="ArsR-like_HTH"/>
</dbReference>
<evidence type="ECO:0000313" key="5">
    <source>
        <dbReference type="EMBL" id="SBW09342.1"/>
    </source>
</evidence>
<proteinExistence type="predicted"/>
<dbReference type="NCBIfam" id="NF033788">
    <property type="entry name" value="HTH_metalloreg"/>
    <property type="match status" value="1"/>
</dbReference>
<evidence type="ECO:0000256" key="1">
    <source>
        <dbReference type="ARBA" id="ARBA00023015"/>
    </source>
</evidence>
<dbReference type="GO" id="GO:0003700">
    <property type="term" value="F:DNA-binding transcription factor activity"/>
    <property type="evidence" value="ECO:0007669"/>
    <property type="project" value="InterPro"/>
</dbReference>
<dbReference type="SMART" id="SM00418">
    <property type="entry name" value="HTH_ARSR"/>
    <property type="match status" value="1"/>
</dbReference>
<reference evidence="5" key="1">
    <citation type="submission" date="2016-04" db="EMBL/GenBank/DDBJ databases">
        <authorList>
            <person name="Evans L.H."/>
            <person name="Alamgir A."/>
            <person name="Owens N."/>
            <person name="Weber N.D."/>
            <person name="Virtaneva K."/>
            <person name="Barbian K."/>
            <person name="Babar A."/>
            <person name="Rosenke K."/>
        </authorList>
    </citation>
    <scope>NUCLEOTIDE SEQUENCE</scope>
    <source>
        <strain evidence="5">92-2</strain>
    </source>
</reference>
<keyword evidence="3" id="KW-0804">Transcription</keyword>
<sequence length="119" mass="13299">MRTTYLNTLPEHWQPVAAVFAAMGDTTRQRILLLFEPGEELSIKDIAAEFDLGRSTIVHHLAVLEKAGILAVRREGRQALYSVRHHVVLDSLEKLRLFIEEDLQEGAAAQPQAKKGTNA</sequence>
<dbReference type="InterPro" id="IPR051011">
    <property type="entry name" value="Metal_resp_trans_reg"/>
</dbReference>
<dbReference type="PANTHER" id="PTHR43132">
    <property type="entry name" value="ARSENICAL RESISTANCE OPERON REPRESSOR ARSR-RELATED"/>
    <property type="match status" value="1"/>
</dbReference>
<dbReference type="PRINTS" id="PR00778">
    <property type="entry name" value="HTHARSR"/>
</dbReference>
<gene>
    <name evidence="5" type="ORF">KM92DES2_12681</name>
</gene>